<reference evidence="1" key="1">
    <citation type="submission" date="2024-09" db="EMBL/GenBank/DDBJ databases">
        <title>Draft Genome Sequences of Neofusicoccum parvum.</title>
        <authorList>
            <person name="Ashida A."/>
            <person name="Camagna M."/>
            <person name="Tanaka A."/>
            <person name="Takemoto D."/>
        </authorList>
    </citation>
    <scope>NUCLEOTIDE SEQUENCE</scope>
    <source>
        <strain evidence="1">PPO83</strain>
    </source>
</reference>
<keyword evidence="2" id="KW-1185">Reference proteome</keyword>
<organism evidence="1 2">
    <name type="scientific">Neofusicoccum parvum</name>
    <dbReference type="NCBI Taxonomy" id="310453"/>
    <lineage>
        <taxon>Eukaryota</taxon>
        <taxon>Fungi</taxon>
        <taxon>Dikarya</taxon>
        <taxon>Ascomycota</taxon>
        <taxon>Pezizomycotina</taxon>
        <taxon>Dothideomycetes</taxon>
        <taxon>Dothideomycetes incertae sedis</taxon>
        <taxon>Botryosphaeriales</taxon>
        <taxon>Botryosphaeriaceae</taxon>
        <taxon>Neofusicoccum</taxon>
    </lineage>
</organism>
<protein>
    <submittedName>
        <fullName evidence="1">Uncharacterized protein</fullName>
    </submittedName>
</protein>
<evidence type="ECO:0000313" key="2">
    <source>
        <dbReference type="Proteomes" id="UP001165186"/>
    </source>
</evidence>
<accession>A0ACB5SJZ2</accession>
<gene>
    <name evidence="1" type="primary">g1078</name>
    <name evidence="1" type="ORF">NpPPO83_00001078</name>
</gene>
<sequence length="120" mass="13364">MLTMRCRMFSSALPFIFTALAVGAQAASDCYQYASRSDDAASNFIYEDLDGTWQWKSNTFGFYGTTVKADNYVNFGNQALVSVCCTYKDGHSGCVDKTNGNQCNFPSQDIDNCWGYSTYH</sequence>
<proteinExistence type="predicted"/>
<name>A0ACB5SJZ2_9PEZI</name>
<dbReference type="EMBL" id="BSXG01000114">
    <property type="protein sequence ID" value="GME44469.1"/>
    <property type="molecule type" value="Genomic_DNA"/>
</dbReference>
<dbReference type="Proteomes" id="UP001165186">
    <property type="component" value="Unassembled WGS sequence"/>
</dbReference>
<evidence type="ECO:0000313" key="1">
    <source>
        <dbReference type="EMBL" id="GME44469.1"/>
    </source>
</evidence>
<comment type="caution">
    <text evidence="1">The sequence shown here is derived from an EMBL/GenBank/DDBJ whole genome shotgun (WGS) entry which is preliminary data.</text>
</comment>